<organism evidence="18 19">
    <name type="scientific">Plakobranchus ocellatus</name>
    <dbReference type="NCBI Taxonomy" id="259542"/>
    <lineage>
        <taxon>Eukaryota</taxon>
        <taxon>Metazoa</taxon>
        <taxon>Spiralia</taxon>
        <taxon>Lophotrochozoa</taxon>
        <taxon>Mollusca</taxon>
        <taxon>Gastropoda</taxon>
        <taxon>Heterobranchia</taxon>
        <taxon>Euthyneura</taxon>
        <taxon>Panpulmonata</taxon>
        <taxon>Sacoglossa</taxon>
        <taxon>Placobranchoidea</taxon>
        <taxon>Plakobranchidae</taxon>
        <taxon>Plakobranchus</taxon>
    </lineage>
</organism>
<dbReference type="EMBL" id="BLXT01006697">
    <property type="protein sequence ID" value="GFO32912.1"/>
    <property type="molecule type" value="Genomic_DNA"/>
</dbReference>
<evidence type="ECO:0000256" key="13">
    <source>
        <dbReference type="ARBA" id="ARBA00051722"/>
    </source>
</evidence>
<dbReference type="PRINTS" id="PR01908">
    <property type="entry name" value="ADSPHPHTASE"/>
</dbReference>
<evidence type="ECO:0000256" key="1">
    <source>
        <dbReference type="ARBA" id="ARBA00004342"/>
    </source>
</evidence>
<dbReference type="GO" id="GO:0004725">
    <property type="term" value="F:protein tyrosine phosphatase activity"/>
    <property type="evidence" value="ECO:0007669"/>
    <property type="project" value="UniProtKB-EC"/>
</dbReference>
<keyword evidence="6" id="KW-0519">Myristate</keyword>
<evidence type="ECO:0000313" key="19">
    <source>
        <dbReference type="Proteomes" id="UP000735302"/>
    </source>
</evidence>
<feature type="domain" description="Tyrosine specific protein phosphatases" evidence="17">
    <location>
        <begin position="147"/>
        <end position="204"/>
    </location>
</feature>
<sequence length="360" mass="41506">MSIFLYACEAWILNADIERRIRAMEMRCFRRLLGISYEDHITNEEVSRRIENAIGPHVDLLTIIRQWKLKWYGHTTHSSGLAKTIMQGTILSGLYIGNFRDAKDLEQLENNNITHIVSIHDNAKKILDSKEYLCIQASDSPDQDLSLFFPQVINFIHRARLEGGGVLVHCLAGVSRSVTITAAYIMTVTNLSWRDALNSIRGARTVANPNFGFQKQLQNYESEHIEEERKKFKATFPHPSPFNDEEECRQNLHSYQHYLMTGKTLAKSQDLYPLPPRAYQSSSEKKYSPTKGGSKDISKVEADRNGPNDDSIESGNTEDNHNHHYYHNDHHHHHHHHHHGHHHNHTEHLHHCDDLNKDAS</sequence>
<evidence type="ECO:0000256" key="9">
    <source>
        <dbReference type="ARBA" id="ARBA00023136"/>
    </source>
</evidence>
<evidence type="ECO:0000256" key="5">
    <source>
        <dbReference type="ARBA" id="ARBA00022475"/>
    </source>
</evidence>
<feature type="domain" description="Tyrosine-protein phosphatase" evidence="16">
    <location>
        <begin position="85"/>
        <end position="226"/>
    </location>
</feature>
<dbReference type="CDD" id="cd14519">
    <property type="entry name" value="DSP_DUSP22_15"/>
    <property type="match status" value="1"/>
</dbReference>
<feature type="region of interest" description="Disordered" evidence="15">
    <location>
        <begin position="271"/>
        <end position="360"/>
    </location>
</feature>
<dbReference type="PROSITE" id="PS50054">
    <property type="entry name" value="TYR_PHOSPHATASE_DUAL"/>
    <property type="match status" value="1"/>
</dbReference>
<keyword evidence="9" id="KW-0472">Membrane</keyword>
<dbReference type="InterPro" id="IPR000340">
    <property type="entry name" value="Dual-sp_phosphatase_cat-dom"/>
</dbReference>
<dbReference type="Gene3D" id="3.90.190.10">
    <property type="entry name" value="Protein tyrosine phosphatase superfamily"/>
    <property type="match status" value="1"/>
</dbReference>
<feature type="compositionally biased region" description="Basic and acidic residues" evidence="15">
    <location>
        <begin position="283"/>
        <end position="307"/>
    </location>
</feature>
<evidence type="ECO:0000256" key="7">
    <source>
        <dbReference type="ARBA" id="ARBA00022801"/>
    </source>
</evidence>
<keyword evidence="19" id="KW-1185">Reference proteome</keyword>
<dbReference type="InterPro" id="IPR020422">
    <property type="entry name" value="TYR_PHOSPHATASE_DUAL_dom"/>
</dbReference>
<keyword evidence="8" id="KW-0904">Protein phosphatase</keyword>
<comment type="subcellular location">
    <subcellularLocation>
        <location evidence="1">Cell membrane</location>
        <topology evidence="1">Lipid-anchor</topology>
        <orientation evidence="1">Cytoplasmic side</orientation>
    </subcellularLocation>
</comment>
<dbReference type="InterPro" id="IPR029021">
    <property type="entry name" value="Prot-tyrosine_phosphatase-like"/>
</dbReference>
<comment type="catalytic activity">
    <reaction evidence="13">
        <text>O-phospho-L-tyrosyl-[protein] + H2O = L-tyrosyl-[protein] + phosphate</text>
        <dbReference type="Rhea" id="RHEA:10684"/>
        <dbReference type="Rhea" id="RHEA-COMP:10136"/>
        <dbReference type="Rhea" id="RHEA-COMP:20101"/>
        <dbReference type="ChEBI" id="CHEBI:15377"/>
        <dbReference type="ChEBI" id="CHEBI:43474"/>
        <dbReference type="ChEBI" id="CHEBI:46858"/>
        <dbReference type="ChEBI" id="CHEBI:61978"/>
        <dbReference type="EC" id="3.1.3.48"/>
    </reaction>
</comment>
<dbReference type="Pfam" id="PF00782">
    <property type="entry name" value="DSPc"/>
    <property type="match status" value="1"/>
</dbReference>
<feature type="compositionally biased region" description="Basic and acidic residues" evidence="15">
    <location>
        <begin position="346"/>
        <end position="360"/>
    </location>
</feature>
<evidence type="ECO:0000256" key="10">
    <source>
        <dbReference type="ARBA" id="ARBA00023288"/>
    </source>
</evidence>
<evidence type="ECO:0000256" key="8">
    <source>
        <dbReference type="ARBA" id="ARBA00022912"/>
    </source>
</evidence>
<dbReference type="GO" id="GO:0007165">
    <property type="term" value="P:signal transduction"/>
    <property type="evidence" value="ECO:0007669"/>
    <property type="project" value="TreeGrafter"/>
</dbReference>
<comment type="caution">
    <text evidence="18">The sequence shown here is derived from an EMBL/GenBank/DDBJ whole genome shotgun (WGS) entry which is preliminary data.</text>
</comment>
<reference evidence="18 19" key="1">
    <citation type="journal article" date="2021" name="Elife">
        <title>Chloroplast acquisition without the gene transfer in kleptoplastic sea slugs, Plakobranchus ocellatus.</title>
        <authorList>
            <person name="Maeda T."/>
            <person name="Takahashi S."/>
            <person name="Yoshida T."/>
            <person name="Shimamura S."/>
            <person name="Takaki Y."/>
            <person name="Nagai Y."/>
            <person name="Toyoda A."/>
            <person name="Suzuki Y."/>
            <person name="Arimoto A."/>
            <person name="Ishii H."/>
            <person name="Satoh N."/>
            <person name="Nishiyama T."/>
            <person name="Hasebe M."/>
            <person name="Maruyama T."/>
            <person name="Minagawa J."/>
            <person name="Obokata J."/>
            <person name="Shigenobu S."/>
        </authorList>
    </citation>
    <scope>NUCLEOTIDE SEQUENCE [LARGE SCALE GENOMIC DNA]</scope>
</reference>
<keyword evidence="5" id="KW-1003">Cell membrane</keyword>
<comment type="catalytic activity">
    <reaction evidence="11">
        <text>O-phospho-L-seryl-[protein] + H2O = L-seryl-[protein] + phosphate</text>
        <dbReference type="Rhea" id="RHEA:20629"/>
        <dbReference type="Rhea" id="RHEA-COMP:9863"/>
        <dbReference type="Rhea" id="RHEA-COMP:11604"/>
        <dbReference type="ChEBI" id="CHEBI:15377"/>
        <dbReference type="ChEBI" id="CHEBI:29999"/>
        <dbReference type="ChEBI" id="CHEBI:43474"/>
        <dbReference type="ChEBI" id="CHEBI:83421"/>
        <dbReference type="EC" id="3.1.3.16"/>
    </reaction>
</comment>
<dbReference type="FunFam" id="3.90.190.10:FF:000052">
    <property type="entry name" value="Dual specificity phosphatase 15"/>
    <property type="match status" value="1"/>
</dbReference>
<dbReference type="GO" id="GO:0004722">
    <property type="term" value="F:protein serine/threonine phosphatase activity"/>
    <property type="evidence" value="ECO:0007669"/>
    <property type="project" value="UniProtKB-EC"/>
</dbReference>
<keyword evidence="7" id="KW-0378">Hydrolase</keyword>
<dbReference type="PANTHER" id="PTHR45948">
    <property type="entry name" value="DUAL SPECIFICITY PROTEIN PHOSPHATASE DDB_G0269404-RELATED"/>
    <property type="match status" value="1"/>
</dbReference>
<dbReference type="Proteomes" id="UP000735302">
    <property type="component" value="Unassembled WGS sequence"/>
</dbReference>
<feature type="compositionally biased region" description="Basic residues" evidence="15">
    <location>
        <begin position="329"/>
        <end position="345"/>
    </location>
</feature>
<protein>
    <recommendedName>
        <fullName evidence="14">Dual specificity protein phosphatase 15</fullName>
        <ecNumber evidence="4">3.1.3.16</ecNumber>
        <ecNumber evidence="3">3.1.3.48</ecNumber>
    </recommendedName>
</protein>
<evidence type="ECO:0000256" key="14">
    <source>
        <dbReference type="ARBA" id="ARBA00068799"/>
    </source>
</evidence>
<evidence type="ECO:0000256" key="11">
    <source>
        <dbReference type="ARBA" id="ARBA00047761"/>
    </source>
</evidence>
<evidence type="ECO:0000259" key="17">
    <source>
        <dbReference type="PROSITE" id="PS50056"/>
    </source>
</evidence>
<dbReference type="GO" id="GO:0005829">
    <property type="term" value="C:cytosol"/>
    <property type="evidence" value="ECO:0007669"/>
    <property type="project" value="TreeGrafter"/>
</dbReference>
<name>A0AAV4CMM5_9GAST</name>
<dbReference type="InterPro" id="IPR000387">
    <property type="entry name" value="Tyr_Pase_dom"/>
</dbReference>
<evidence type="ECO:0000256" key="12">
    <source>
        <dbReference type="ARBA" id="ARBA00048336"/>
    </source>
</evidence>
<dbReference type="SUPFAM" id="SSF52799">
    <property type="entry name" value="(Phosphotyrosine protein) phosphatases II"/>
    <property type="match status" value="1"/>
</dbReference>
<evidence type="ECO:0000256" key="2">
    <source>
        <dbReference type="ARBA" id="ARBA00008601"/>
    </source>
</evidence>
<feature type="compositionally biased region" description="Basic and acidic residues" evidence="15">
    <location>
        <begin position="318"/>
        <end position="328"/>
    </location>
</feature>
<dbReference type="GO" id="GO:0005886">
    <property type="term" value="C:plasma membrane"/>
    <property type="evidence" value="ECO:0007669"/>
    <property type="project" value="UniProtKB-SubCell"/>
</dbReference>
<evidence type="ECO:0000256" key="3">
    <source>
        <dbReference type="ARBA" id="ARBA00013064"/>
    </source>
</evidence>
<comment type="catalytic activity">
    <reaction evidence="12">
        <text>O-phospho-L-threonyl-[protein] + H2O = L-threonyl-[protein] + phosphate</text>
        <dbReference type="Rhea" id="RHEA:47004"/>
        <dbReference type="Rhea" id="RHEA-COMP:11060"/>
        <dbReference type="Rhea" id="RHEA-COMP:11605"/>
        <dbReference type="ChEBI" id="CHEBI:15377"/>
        <dbReference type="ChEBI" id="CHEBI:30013"/>
        <dbReference type="ChEBI" id="CHEBI:43474"/>
        <dbReference type="ChEBI" id="CHEBI:61977"/>
        <dbReference type="EC" id="3.1.3.16"/>
    </reaction>
</comment>
<dbReference type="SMART" id="SM00195">
    <property type="entry name" value="DSPc"/>
    <property type="match status" value="1"/>
</dbReference>
<dbReference type="AlphaFoldDB" id="A0AAV4CMM5"/>
<dbReference type="EC" id="3.1.3.16" evidence="4"/>
<keyword evidence="10" id="KW-0449">Lipoprotein</keyword>
<comment type="similarity">
    <text evidence="2">Belongs to the protein-tyrosine phosphatase family. Non-receptor class dual specificity subfamily.</text>
</comment>
<evidence type="ECO:0000313" key="18">
    <source>
        <dbReference type="EMBL" id="GFO32912.1"/>
    </source>
</evidence>
<gene>
    <name evidence="18" type="ORF">PoB_005941700</name>
</gene>
<dbReference type="EC" id="3.1.3.48" evidence="3"/>
<evidence type="ECO:0000256" key="6">
    <source>
        <dbReference type="ARBA" id="ARBA00022707"/>
    </source>
</evidence>
<dbReference type="PROSITE" id="PS50056">
    <property type="entry name" value="TYR_PHOSPHATASE_2"/>
    <property type="match status" value="1"/>
</dbReference>
<evidence type="ECO:0000256" key="4">
    <source>
        <dbReference type="ARBA" id="ARBA00013081"/>
    </source>
</evidence>
<accession>A0AAV4CMM5</accession>
<dbReference type="PANTHER" id="PTHR45948:SF2">
    <property type="entry name" value="DUAL SPECIFICITY PROTEIN PHOSPHATASE"/>
    <property type="match status" value="1"/>
</dbReference>
<evidence type="ECO:0000259" key="16">
    <source>
        <dbReference type="PROSITE" id="PS50054"/>
    </source>
</evidence>
<proteinExistence type="inferred from homology"/>
<evidence type="ECO:0000256" key="15">
    <source>
        <dbReference type="SAM" id="MobiDB-lite"/>
    </source>
</evidence>